<keyword evidence="1" id="KW-0472">Membrane</keyword>
<feature type="transmembrane region" description="Helical" evidence="1">
    <location>
        <begin position="41"/>
        <end position="64"/>
    </location>
</feature>
<dbReference type="InterPro" id="IPR045919">
    <property type="entry name" value="DUF6338"/>
</dbReference>
<keyword evidence="1" id="KW-1133">Transmembrane helix</keyword>
<dbReference type="Proteomes" id="UP000189295">
    <property type="component" value="Unassembled WGS sequence"/>
</dbReference>
<proteinExistence type="predicted"/>
<organism evidence="2 3">
    <name type="scientific">Pseudomonas cedrina subsp. cedrina</name>
    <dbReference type="NCBI Taxonomy" id="76762"/>
    <lineage>
        <taxon>Bacteria</taxon>
        <taxon>Pseudomonadati</taxon>
        <taxon>Pseudomonadota</taxon>
        <taxon>Gammaproteobacteria</taxon>
        <taxon>Pseudomonadales</taxon>
        <taxon>Pseudomonadaceae</taxon>
        <taxon>Pseudomonas</taxon>
    </lineage>
</organism>
<dbReference type="EMBL" id="MNPW01000013">
    <property type="protein sequence ID" value="ONH50996.1"/>
    <property type="molecule type" value="Genomic_DNA"/>
</dbReference>
<comment type="caution">
    <text evidence="2">The sequence shown here is derived from an EMBL/GenBank/DDBJ whole genome shotgun (WGS) entry which is preliminary data.</text>
</comment>
<keyword evidence="1" id="KW-0812">Transmembrane</keyword>
<dbReference type="AlphaFoldDB" id="A0A1V2K1M6"/>
<evidence type="ECO:0000256" key="1">
    <source>
        <dbReference type="SAM" id="Phobius"/>
    </source>
</evidence>
<reference evidence="2 3" key="1">
    <citation type="submission" date="2016-10" db="EMBL/GenBank/DDBJ databases">
        <title>Pseudomonas lactis sp. nov. and Pseudomonas paralactis sp. nov., isolated from bovine raw milk.</title>
        <authorList>
            <person name="Von Neubeck M."/>
            <person name="Huptas C."/>
            <person name="Glueck C."/>
            <person name="Krewinkel M."/>
            <person name="Stoeckel M."/>
            <person name="Stressler T."/>
            <person name="Fischer L."/>
            <person name="Hinrichs J."/>
            <person name="Scherer S."/>
            <person name="Wenning M."/>
        </authorList>
    </citation>
    <scope>NUCLEOTIDE SEQUENCE [LARGE SCALE GENOMIC DNA]</scope>
    <source>
        <strain evidence="2 3">DSM 17516</strain>
    </source>
</reference>
<sequence>MDEISKELLPALQLFLPGFLSMTIFYWFAEVPKTSQFERVIQALICTTFITMCVEVIQQVALLVGQSYLIGTWTTVTANLYALGLAVALGSLLAHGSNHDWIYALARKFGLTSRSSTPETVHLFKTYGGDGVVLHMLDERRLMGYLVSFPSHESSGLYLVEEPHWLLPGKPVPERIIGSGFLMVNSVDVRWVEFLKEGKS</sequence>
<accession>A0A1V2K1M6</accession>
<dbReference type="Pfam" id="PF19865">
    <property type="entry name" value="DUF6338"/>
    <property type="match status" value="1"/>
</dbReference>
<gene>
    <name evidence="2" type="ORF">BLL36_24100</name>
</gene>
<evidence type="ECO:0000313" key="2">
    <source>
        <dbReference type="EMBL" id="ONH50996.1"/>
    </source>
</evidence>
<evidence type="ECO:0000313" key="3">
    <source>
        <dbReference type="Proteomes" id="UP000189295"/>
    </source>
</evidence>
<feature type="transmembrane region" description="Helical" evidence="1">
    <location>
        <begin position="12"/>
        <end position="29"/>
    </location>
</feature>
<feature type="transmembrane region" description="Helical" evidence="1">
    <location>
        <begin position="70"/>
        <end position="94"/>
    </location>
</feature>
<protein>
    <submittedName>
        <fullName evidence="2">Uncharacterized protein</fullName>
    </submittedName>
</protein>
<dbReference type="RefSeq" id="WP_076954213.1">
    <property type="nucleotide sequence ID" value="NZ_MNPW01000013.1"/>
</dbReference>
<dbReference type="OrthoDB" id="9154573at2"/>
<name>A0A1V2K1M6_PSECE</name>